<dbReference type="Proteomes" id="UP001628179">
    <property type="component" value="Unassembled WGS sequence"/>
</dbReference>
<dbReference type="RefSeq" id="XP_070913712.1">
    <property type="nucleotide sequence ID" value="XM_071057611.1"/>
</dbReference>
<comment type="caution">
    <text evidence="2">The sequence shown here is derived from an EMBL/GenBank/DDBJ whole genome shotgun (WGS) entry which is preliminary data.</text>
</comment>
<feature type="compositionally biased region" description="Polar residues" evidence="1">
    <location>
        <begin position="12"/>
        <end position="24"/>
    </location>
</feature>
<feature type="region of interest" description="Disordered" evidence="1">
    <location>
        <begin position="88"/>
        <end position="111"/>
    </location>
</feature>
<proteinExistence type="predicted"/>
<evidence type="ECO:0000313" key="3">
    <source>
        <dbReference type="Proteomes" id="UP001628179"/>
    </source>
</evidence>
<dbReference type="EMBL" id="BAAFSV010000001">
    <property type="protein sequence ID" value="GAB1311979.1"/>
    <property type="molecule type" value="Genomic_DNA"/>
</dbReference>
<reference evidence="2 3" key="1">
    <citation type="submission" date="2024-09" db="EMBL/GenBank/DDBJ databases">
        <title>Itraconazole resistance in Madurella fahalii resulting from another homologue of gene encoding cytochrome P450 14-alpha sterol demethylase (CYP51).</title>
        <authorList>
            <person name="Yoshioka I."/>
            <person name="Fahal A.H."/>
            <person name="Kaneko S."/>
            <person name="Yaguchi T."/>
        </authorList>
    </citation>
    <scope>NUCLEOTIDE SEQUENCE [LARGE SCALE GENOMIC DNA]</scope>
    <source>
        <strain evidence="2 3">IFM 68171</strain>
    </source>
</reference>
<evidence type="ECO:0000256" key="1">
    <source>
        <dbReference type="SAM" id="MobiDB-lite"/>
    </source>
</evidence>
<protein>
    <submittedName>
        <fullName evidence="2">Uncharacterized protein</fullName>
    </submittedName>
</protein>
<accession>A0ABQ0G2N9</accession>
<keyword evidence="3" id="KW-1185">Reference proteome</keyword>
<sequence length="187" mass="21369">MILTGPGKWLLPTQSGHGQQNPSPSLAKHIFDEVGSGTQDDPTVAWRFDPSTLPNFDDNTKRAHVEIAREVARRNGFNCVIIRTQAHRRQYKPAEKRKGNQNRNQNPGKRETIPADLHITVFMGPNTHRAWVGGHIYVVAVKEPNGRTAIRQMDDPANQRCIIPKGLEKVSEEFWFERRTWLKGYRP</sequence>
<organism evidence="2 3">
    <name type="scientific">Madurella fahalii</name>
    <dbReference type="NCBI Taxonomy" id="1157608"/>
    <lineage>
        <taxon>Eukaryota</taxon>
        <taxon>Fungi</taxon>
        <taxon>Dikarya</taxon>
        <taxon>Ascomycota</taxon>
        <taxon>Pezizomycotina</taxon>
        <taxon>Sordariomycetes</taxon>
        <taxon>Sordariomycetidae</taxon>
        <taxon>Sordariales</taxon>
        <taxon>Sordariales incertae sedis</taxon>
        <taxon>Madurella</taxon>
    </lineage>
</organism>
<evidence type="ECO:0000313" key="2">
    <source>
        <dbReference type="EMBL" id="GAB1311979.1"/>
    </source>
</evidence>
<dbReference type="GeneID" id="98172934"/>
<feature type="region of interest" description="Disordered" evidence="1">
    <location>
        <begin position="1"/>
        <end position="26"/>
    </location>
</feature>
<gene>
    <name evidence="2" type="ORF">MFIFM68171_02189</name>
</gene>
<name>A0ABQ0G2N9_9PEZI</name>